<dbReference type="InterPro" id="IPR001199">
    <property type="entry name" value="Cyt_B5-like_heme/steroid-bd"/>
</dbReference>
<dbReference type="PANTHER" id="PTHR10578">
    <property type="entry name" value="S -2-HYDROXY-ACID OXIDASE-RELATED"/>
    <property type="match status" value="1"/>
</dbReference>
<dbReference type="PROSITE" id="PS00191">
    <property type="entry name" value="CYTOCHROME_B5_1"/>
    <property type="match status" value="1"/>
</dbReference>
<name>A0ABQ8KDF7_9APHY</name>
<dbReference type="PROSITE" id="PS00557">
    <property type="entry name" value="FMN_HYDROXY_ACID_DH_1"/>
    <property type="match status" value="1"/>
</dbReference>
<organism evidence="9 10">
    <name type="scientific">Rhodofomes roseus</name>
    <dbReference type="NCBI Taxonomy" id="34475"/>
    <lineage>
        <taxon>Eukaryota</taxon>
        <taxon>Fungi</taxon>
        <taxon>Dikarya</taxon>
        <taxon>Basidiomycota</taxon>
        <taxon>Agaricomycotina</taxon>
        <taxon>Agaricomycetes</taxon>
        <taxon>Polyporales</taxon>
        <taxon>Rhodofomes</taxon>
    </lineage>
</organism>
<proteinExistence type="predicted"/>
<evidence type="ECO:0000256" key="6">
    <source>
        <dbReference type="SAM" id="MobiDB-lite"/>
    </source>
</evidence>
<evidence type="ECO:0000256" key="4">
    <source>
        <dbReference type="ARBA" id="ARBA00023002"/>
    </source>
</evidence>
<dbReference type="InterPro" id="IPR037396">
    <property type="entry name" value="FMN_HAD"/>
</dbReference>
<evidence type="ECO:0000256" key="3">
    <source>
        <dbReference type="ARBA" id="ARBA00022723"/>
    </source>
</evidence>
<dbReference type="RefSeq" id="XP_047778062.1">
    <property type="nucleotide sequence ID" value="XM_047928316.1"/>
</dbReference>
<sequence>MSSRVWSLAEVALHNTARSGFFYLYLADMGVDPLTVSFHSHSSCWVIIHNNVYDMTEFLPDHPGGSNIILKYAGRDATAVYDPIHPPDALEKNLPPEKYLGGIDIASAVSLKAAQDSKRQTKDELRVEKAVTEKPAINRMLSIQDIEDVAMRVMSYKTMSYYVSGADDELTKRENGKAFSRFFFHPRVMRPISTVDPSTTILGFKSTLPIFVSAAGLAKLGHPLGEASITRGAGRTGIIQMVSSASSLSVTQIAEARVRPSQPLFFQLYKHKDNRIAEGRIREIERLGYKAIFLTVDAPVGGNRERDVRAPFELEDQEREAEPEGAGEAAQEMPQTEEDVEEKSVNMDGTIGNSLHSMDADMTFTETVPWLRSVTKLPIVIKGVQCVADAVLAAEAGVDGILLSNHGGRQLDYSLPPLEVLHRIRKQRPDIFDRLEGECEVCVCDVMTPLILLFAVYIDATNSIRLTDVLKALCLGARAVGLGRAFMYANSAYGEAGVVQTVRIMQREITLGMRLLGVTSVEELVPEMVERVDWQPTLARL</sequence>
<dbReference type="GeneID" id="72009048"/>
<keyword evidence="4" id="KW-0560">Oxidoreductase</keyword>
<gene>
    <name evidence="9" type="ORF">C8Q71DRAFT_869501</name>
</gene>
<dbReference type="PRINTS" id="PR00363">
    <property type="entry name" value="CYTOCHROMEB5"/>
</dbReference>
<evidence type="ECO:0000313" key="10">
    <source>
        <dbReference type="Proteomes" id="UP000814176"/>
    </source>
</evidence>
<dbReference type="InterPro" id="IPR013785">
    <property type="entry name" value="Aldolase_TIM"/>
</dbReference>
<feature type="region of interest" description="Disordered" evidence="6">
    <location>
        <begin position="309"/>
        <end position="344"/>
    </location>
</feature>
<dbReference type="EMBL" id="JADCUA010000012">
    <property type="protein sequence ID" value="KAH9835685.1"/>
    <property type="molecule type" value="Genomic_DNA"/>
</dbReference>
<protein>
    <submittedName>
        <fullName evidence="9">FMN-dependent dehydrogenase-domain-containing protein</fullName>
    </submittedName>
</protein>
<evidence type="ECO:0000259" key="7">
    <source>
        <dbReference type="PROSITE" id="PS50255"/>
    </source>
</evidence>
<feature type="domain" description="FMN hydroxy acid dehydrogenase" evidence="8">
    <location>
        <begin position="135"/>
        <end position="534"/>
    </location>
</feature>
<dbReference type="InterPro" id="IPR008259">
    <property type="entry name" value="FMN_hydac_DH_AS"/>
</dbReference>
<evidence type="ECO:0000256" key="2">
    <source>
        <dbReference type="ARBA" id="ARBA00022617"/>
    </source>
</evidence>
<keyword evidence="10" id="KW-1185">Reference proteome</keyword>
<dbReference type="Gene3D" id="3.10.120.10">
    <property type="entry name" value="Cytochrome b5-like heme/steroid binding domain"/>
    <property type="match status" value="1"/>
</dbReference>
<feature type="domain" description="Cytochrome b5 heme-binding" evidence="7">
    <location>
        <begin position="3"/>
        <end position="104"/>
    </location>
</feature>
<dbReference type="PANTHER" id="PTHR10578:SF101">
    <property type="entry name" value="L-LACTATE DEHYDROGENASE (CYTOCHROME B2)"/>
    <property type="match status" value="1"/>
</dbReference>
<dbReference type="Proteomes" id="UP000814176">
    <property type="component" value="Unassembled WGS sequence"/>
</dbReference>
<dbReference type="SUPFAM" id="SSF55856">
    <property type="entry name" value="Cytochrome b5-like heme/steroid binding domain"/>
    <property type="match status" value="1"/>
</dbReference>
<dbReference type="Pfam" id="PF01070">
    <property type="entry name" value="FMN_dh"/>
    <property type="match status" value="1"/>
</dbReference>
<comment type="cofactor">
    <cofactor evidence="1">
        <name>FMN</name>
        <dbReference type="ChEBI" id="CHEBI:58210"/>
    </cofactor>
</comment>
<keyword evidence="5" id="KW-0408">Iron</keyword>
<dbReference type="PROSITE" id="PS50255">
    <property type="entry name" value="CYTOCHROME_B5_2"/>
    <property type="match status" value="1"/>
</dbReference>
<dbReference type="SMART" id="SM01117">
    <property type="entry name" value="Cyt-b5"/>
    <property type="match status" value="1"/>
</dbReference>
<feature type="compositionally biased region" description="Acidic residues" evidence="6">
    <location>
        <begin position="313"/>
        <end position="325"/>
    </location>
</feature>
<evidence type="ECO:0000313" key="9">
    <source>
        <dbReference type="EMBL" id="KAH9835685.1"/>
    </source>
</evidence>
<dbReference type="InterPro" id="IPR018506">
    <property type="entry name" value="Cyt_B5_heme-BS"/>
</dbReference>
<dbReference type="SUPFAM" id="SSF51395">
    <property type="entry name" value="FMN-linked oxidoreductases"/>
    <property type="match status" value="1"/>
</dbReference>
<comment type="caution">
    <text evidence="9">The sequence shown here is derived from an EMBL/GenBank/DDBJ whole genome shotgun (WGS) entry which is preliminary data.</text>
</comment>
<reference evidence="9 10" key="1">
    <citation type="journal article" date="2021" name="Environ. Microbiol.">
        <title>Gene family expansions and transcriptome signatures uncover fungal adaptations to wood decay.</title>
        <authorList>
            <person name="Hage H."/>
            <person name="Miyauchi S."/>
            <person name="Viragh M."/>
            <person name="Drula E."/>
            <person name="Min B."/>
            <person name="Chaduli D."/>
            <person name="Navarro D."/>
            <person name="Favel A."/>
            <person name="Norest M."/>
            <person name="Lesage-Meessen L."/>
            <person name="Balint B."/>
            <person name="Merenyi Z."/>
            <person name="de Eugenio L."/>
            <person name="Morin E."/>
            <person name="Martinez A.T."/>
            <person name="Baldrian P."/>
            <person name="Stursova M."/>
            <person name="Martinez M.J."/>
            <person name="Novotny C."/>
            <person name="Magnuson J.K."/>
            <person name="Spatafora J.W."/>
            <person name="Maurice S."/>
            <person name="Pangilinan J."/>
            <person name="Andreopoulos W."/>
            <person name="LaButti K."/>
            <person name="Hundley H."/>
            <person name="Na H."/>
            <person name="Kuo A."/>
            <person name="Barry K."/>
            <person name="Lipzen A."/>
            <person name="Henrissat B."/>
            <person name="Riley R."/>
            <person name="Ahrendt S."/>
            <person name="Nagy L.G."/>
            <person name="Grigoriev I.V."/>
            <person name="Martin F."/>
            <person name="Rosso M.N."/>
        </authorList>
    </citation>
    <scope>NUCLEOTIDE SEQUENCE [LARGE SCALE GENOMIC DNA]</scope>
    <source>
        <strain evidence="9 10">CIRM-BRFM 1785</strain>
    </source>
</reference>
<accession>A0ABQ8KDF7</accession>
<keyword evidence="3" id="KW-0479">Metal-binding</keyword>
<keyword evidence="2" id="KW-0349">Heme</keyword>
<dbReference type="PROSITE" id="PS51349">
    <property type="entry name" value="FMN_HYDROXY_ACID_DH_2"/>
    <property type="match status" value="1"/>
</dbReference>
<dbReference type="InterPro" id="IPR000262">
    <property type="entry name" value="FMN-dep_DH"/>
</dbReference>
<dbReference type="InterPro" id="IPR036400">
    <property type="entry name" value="Cyt_B5-like_heme/steroid_sf"/>
</dbReference>
<evidence type="ECO:0000256" key="5">
    <source>
        <dbReference type="ARBA" id="ARBA00023004"/>
    </source>
</evidence>
<dbReference type="Gene3D" id="3.20.20.70">
    <property type="entry name" value="Aldolase class I"/>
    <property type="match status" value="1"/>
</dbReference>
<evidence type="ECO:0000256" key="1">
    <source>
        <dbReference type="ARBA" id="ARBA00001917"/>
    </source>
</evidence>
<evidence type="ECO:0000259" key="8">
    <source>
        <dbReference type="PROSITE" id="PS51349"/>
    </source>
</evidence>
<dbReference type="Pfam" id="PF00173">
    <property type="entry name" value="Cyt-b5"/>
    <property type="match status" value="1"/>
</dbReference>